<evidence type="ECO:0000256" key="9">
    <source>
        <dbReference type="ARBA" id="ARBA00046056"/>
    </source>
</evidence>
<evidence type="ECO:0000256" key="1">
    <source>
        <dbReference type="ARBA" id="ARBA00004230"/>
    </source>
</evidence>
<dbReference type="Gene3D" id="2.130.10.10">
    <property type="entry name" value="YVTN repeat-like/Quinoprotein amine dehydrogenase"/>
    <property type="match status" value="3"/>
</dbReference>
<dbReference type="PANTHER" id="PTHR13720:SF14">
    <property type="entry name" value="CILIA- AND FLAGELLA-ASSOCIATED PROTEIN 52"/>
    <property type="match status" value="1"/>
</dbReference>
<evidence type="ECO:0000256" key="7">
    <source>
        <dbReference type="ARBA" id="ARBA00029456"/>
    </source>
</evidence>
<dbReference type="InterPro" id="IPR036322">
    <property type="entry name" value="WD40_repeat_dom_sf"/>
</dbReference>
<evidence type="ECO:0000256" key="11">
    <source>
        <dbReference type="PROSITE-ProRule" id="PRU00221"/>
    </source>
</evidence>
<feature type="repeat" description="WD" evidence="11">
    <location>
        <begin position="494"/>
        <end position="535"/>
    </location>
</feature>
<evidence type="ECO:0000256" key="4">
    <source>
        <dbReference type="ARBA" id="ARBA00022574"/>
    </source>
</evidence>
<evidence type="ECO:0000256" key="2">
    <source>
        <dbReference type="ARBA" id="ARBA00004496"/>
    </source>
</evidence>
<keyword evidence="6" id="KW-0969">Cilium</keyword>
<dbReference type="InterPro" id="IPR015943">
    <property type="entry name" value="WD40/YVTN_repeat-like_dom_sf"/>
</dbReference>
<dbReference type="Proteomes" id="UP001519460">
    <property type="component" value="Unassembled WGS sequence"/>
</dbReference>
<organism evidence="12 13">
    <name type="scientific">Batillaria attramentaria</name>
    <dbReference type="NCBI Taxonomy" id="370345"/>
    <lineage>
        <taxon>Eukaryota</taxon>
        <taxon>Metazoa</taxon>
        <taxon>Spiralia</taxon>
        <taxon>Lophotrochozoa</taxon>
        <taxon>Mollusca</taxon>
        <taxon>Gastropoda</taxon>
        <taxon>Caenogastropoda</taxon>
        <taxon>Sorbeoconcha</taxon>
        <taxon>Cerithioidea</taxon>
        <taxon>Batillariidae</taxon>
        <taxon>Batillaria</taxon>
    </lineage>
</organism>
<keyword evidence="13" id="KW-1185">Reference proteome</keyword>
<dbReference type="InterPro" id="IPR011047">
    <property type="entry name" value="Quinoprotein_ADH-like_sf"/>
</dbReference>
<dbReference type="GO" id="GO:0005930">
    <property type="term" value="C:axoneme"/>
    <property type="evidence" value="ECO:0007669"/>
    <property type="project" value="UniProtKB-ARBA"/>
</dbReference>
<dbReference type="GO" id="GO:0031514">
    <property type="term" value="C:motile cilium"/>
    <property type="evidence" value="ECO:0007669"/>
    <property type="project" value="UniProtKB-SubCell"/>
</dbReference>
<dbReference type="PROSITE" id="PS50082">
    <property type="entry name" value="WD_REPEATS_2"/>
    <property type="match status" value="4"/>
</dbReference>
<dbReference type="PROSITE" id="PS50294">
    <property type="entry name" value="WD_REPEATS_REGION"/>
    <property type="match status" value="2"/>
</dbReference>
<dbReference type="InterPro" id="IPR001680">
    <property type="entry name" value="WD40_rpt"/>
</dbReference>
<evidence type="ECO:0000256" key="5">
    <source>
        <dbReference type="ARBA" id="ARBA00022737"/>
    </source>
</evidence>
<reference evidence="12 13" key="1">
    <citation type="journal article" date="2023" name="Sci. Data">
        <title>Genome assembly of the Korean intertidal mud-creeper Batillaria attramentaria.</title>
        <authorList>
            <person name="Patra A.K."/>
            <person name="Ho P.T."/>
            <person name="Jun S."/>
            <person name="Lee S.J."/>
            <person name="Kim Y."/>
            <person name="Won Y.J."/>
        </authorList>
    </citation>
    <scope>NUCLEOTIDE SEQUENCE [LARGE SCALE GENOMIC DNA]</scope>
    <source>
        <strain evidence="12">Wonlab-2016</strain>
    </source>
</reference>
<name>A0ABD0M875_9CAEN</name>
<dbReference type="SUPFAM" id="SSF50998">
    <property type="entry name" value="Quinoprotein alcohol dehydrogenase-like"/>
    <property type="match status" value="1"/>
</dbReference>
<comment type="caution">
    <text evidence="12">The sequence shown here is derived from an EMBL/GenBank/DDBJ whole genome shotgun (WGS) entry which is preliminary data.</text>
</comment>
<evidence type="ECO:0000313" key="13">
    <source>
        <dbReference type="Proteomes" id="UP001519460"/>
    </source>
</evidence>
<gene>
    <name evidence="12" type="ORF">BaRGS_00001591</name>
</gene>
<evidence type="ECO:0000256" key="8">
    <source>
        <dbReference type="ARBA" id="ARBA00029552"/>
    </source>
</evidence>
<keyword evidence="3" id="KW-0963">Cytoplasm</keyword>
<dbReference type="FunFam" id="2.130.10.10:FF:000207">
    <property type="entry name" value="Cilia- and flagella-associated protein 52"/>
    <property type="match status" value="1"/>
</dbReference>
<dbReference type="InterPro" id="IPR050630">
    <property type="entry name" value="WD_repeat_EMAP"/>
</dbReference>
<comment type="subunit">
    <text evidence="10">Microtubule inner protein component of sperm flagellar doublet microtubules. Interacts with BRCA2. Interacts with the CCT chaperonin complex. Interacts with HSP70. Interacts with AK8. Interacts with CFAP45. Interacts with DNAI1. Interacts with IQDC.</text>
</comment>
<keyword evidence="5" id="KW-0677">Repeat</keyword>
<dbReference type="EMBL" id="JACVVK020000004">
    <property type="protein sequence ID" value="KAK7507656.1"/>
    <property type="molecule type" value="Genomic_DNA"/>
</dbReference>
<keyword evidence="6" id="KW-0282">Flagellum</keyword>
<proteinExistence type="inferred from homology"/>
<dbReference type="SUPFAM" id="SSF50978">
    <property type="entry name" value="WD40 repeat-like"/>
    <property type="match status" value="1"/>
</dbReference>
<dbReference type="AlphaFoldDB" id="A0ABD0M875"/>
<protein>
    <recommendedName>
        <fullName evidence="8">Cilia- and flagella-associated protein 52</fullName>
    </recommendedName>
</protein>
<dbReference type="SMART" id="SM00320">
    <property type="entry name" value="WD40"/>
    <property type="match status" value="11"/>
</dbReference>
<feature type="repeat" description="WD" evidence="11">
    <location>
        <begin position="578"/>
        <end position="619"/>
    </location>
</feature>
<feature type="repeat" description="WD" evidence="11">
    <location>
        <begin position="443"/>
        <end position="476"/>
    </location>
</feature>
<keyword evidence="6" id="KW-0966">Cell projection</keyword>
<sequence>MSEDTGVDSLKLERINGFDGHVRGGLLVHPDNSNLVYSLGCNIIIENLSNNTQSILSEHSNSVTCLAIDLSGKYIASGQRTYMGFKADIILWDYETKKPIFKRDLHKVKVEALAFTADSNFLISLGGRDDGAVVIWHLGKQEALCGSPAQVESAGITKCLTSSKCNRNMFVTGGTNTLRVWQLDAPNRKIWPTDVKMGGGIKREVICIKMADEKSEKFPFMFCGTSTGDILGVNLNSYQMQFVVPGKEQFSLGVTALATVGFREPNTYDFLVGSGDGLVGRYEIKIKVDKVSHKVSATFKHHAKVQPWMDTKIKRRSAITSIAKRGAGHMFFVGTENCQMYRFNYTELTAKLIKTCHSCEVYDIIFPYGMSELVVSCQYEEIRVWNIVTGEELRRFVCHNMTCNAICITRDGKRIFSAWDDGKIRVIGFSQKNLEMHENYCIADTHNKGVTAIAITTDGRKLVTGGGEGQVRVWEIIEDPIQISRSRGELLANMKEHKGKVTSIQIHPMDHECVSASSDGSTIIWCLRNYTRKQIVLANTLFKCVTYGAKGVHILTSGTDHKIGYWEVTDGSVLRELEGSKAGAINTTDIASDGKVFITGGEEKLIKVWKYNEGTVTHVGIGHSDEITKAHICPNRRIIVSASKDGAILVWKFPAELSSD</sequence>
<evidence type="ECO:0000256" key="3">
    <source>
        <dbReference type="ARBA" id="ARBA00022490"/>
    </source>
</evidence>
<evidence type="ECO:0000256" key="6">
    <source>
        <dbReference type="ARBA" id="ARBA00022846"/>
    </source>
</evidence>
<keyword evidence="4 11" id="KW-0853">WD repeat</keyword>
<comment type="function">
    <text evidence="9">Microtubule inner protein (MIP) part of the dynein-decorated doublet microtubules (DMTs) in cilia axoneme. Important for proper ciliary and flagellar beating. May act in cooperation with CFAP45 and axonemal dynein subunit DNAH11. May play a role in cell growth and/or survival.</text>
</comment>
<accession>A0ABD0M875</accession>
<evidence type="ECO:0000313" key="12">
    <source>
        <dbReference type="EMBL" id="KAK7507656.1"/>
    </source>
</evidence>
<evidence type="ECO:0000256" key="10">
    <source>
        <dbReference type="ARBA" id="ARBA00047117"/>
    </source>
</evidence>
<comment type="similarity">
    <text evidence="7">Belongs to the CFAP52 family.</text>
</comment>
<feature type="repeat" description="WD" evidence="11">
    <location>
        <begin position="620"/>
        <end position="652"/>
    </location>
</feature>
<dbReference type="Pfam" id="PF00400">
    <property type="entry name" value="WD40"/>
    <property type="match status" value="7"/>
</dbReference>
<dbReference type="PANTHER" id="PTHR13720">
    <property type="entry name" value="WD-40 REPEAT PROTEIN"/>
    <property type="match status" value="1"/>
</dbReference>
<comment type="subcellular location">
    <subcellularLocation>
        <location evidence="1">Cell projection</location>
        <location evidence="1">Cilium</location>
        <location evidence="1">Flagellum</location>
    </subcellularLocation>
    <subcellularLocation>
        <location evidence="2">Cytoplasm</location>
    </subcellularLocation>
</comment>